<evidence type="ECO:0000259" key="7">
    <source>
        <dbReference type="Pfam" id="PF04024"/>
    </source>
</evidence>
<feature type="transmembrane region" description="Helical" evidence="6">
    <location>
        <begin position="33"/>
        <end position="58"/>
    </location>
</feature>
<dbReference type="PANTHER" id="PTHR33885">
    <property type="entry name" value="PHAGE SHOCK PROTEIN C"/>
    <property type="match status" value="1"/>
</dbReference>
<accession>A0AAJ0YB86</accession>
<keyword evidence="4 6" id="KW-1133">Transmembrane helix</keyword>
<comment type="subcellular location">
    <subcellularLocation>
        <location evidence="1">Cell membrane</location>
        <topology evidence="1">Single-pass membrane protein</topology>
    </subcellularLocation>
</comment>
<name>A0AAJ0YB86_PROMI</name>
<dbReference type="EMBL" id="CP021694">
    <property type="protein sequence ID" value="ARX34799.1"/>
    <property type="molecule type" value="Genomic_DNA"/>
</dbReference>
<reference evidence="8 9" key="1">
    <citation type="submission" date="2017-05" db="EMBL/GenBank/DDBJ databases">
        <title>Whole genome sequencing of Proteus mirabilis AR_0155.</title>
        <authorList>
            <person name="Conlan S."/>
            <person name="Thomas P.J."/>
            <person name="Mullikin J."/>
            <person name="Frank K.M."/>
            <person name="Segre J.A."/>
        </authorList>
    </citation>
    <scope>NUCLEOTIDE SEQUENCE [LARGE SCALE GENOMIC DNA]</scope>
    <source>
        <strain evidence="8 9">AR_0155</strain>
    </source>
</reference>
<dbReference type="InterPro" id="IPR052027">
    <property type="entry name" value="PspC"/>
</dbReference>
<evidence type="ECO:0000256" key="2">
    <source>
        <dbReference type="ARBA" id="ARBA00022475"/>
    </source>
</evidence>
<evidence type="ECO:0000313" key="9">
    <source>
        <dbReference type="Proteomes" id="UP000195540"/>
    </source>
</evidence>
<keyword evidence="3 6" id="KW-0812">Transmembrane</keyword>
<keyword evidence="2" id="KW-1003">Cell membrane</keyword>
<dbReference type="RefSeq" id="WP_087726547.1">
    <property type="nucleotide sequence ID" value="NZ_CP021694.1"/>
</dbReference>
<sequence>MTMQSKSLYRLPQEGMIRGVCAGLAHYFNIPVLLVRVIAVIALFAGFFGLTIVVYLVLSFFMEPAPDNYNQHQEQQEDLKAILKEVDSQLTKGEKRLQQMERYITSSTYQLNKHAFKIYNFLAT</sequence>
<organism evidence="8 9">
    <name type="scientific">Proteus mirabilis</name>
    <dbReference type="NCBI Taxonomy" id="584"/>
    <lineage>
        <taxon>Bacteria</taxon>
        <taxon>Pseudomonadati</taxon>
        <taxon>Pseudomonadota</taxon>
        <taxon>Gammaproteobacteria</taxon>
        <taxon>Enterobacterales</taxon>
        <taxon>Morganellaceae</taxon>
        <taxon>Proteus</taxon>
    </lineage>
</organism>
<dbReference type="PANTHER" id="PTHR33885:SF3">
    <property type="entry name" value="PHAGE SHOCK PROTEIN C"/>
    <property type="match status" value="1"/>
</dbReference>
<evidence type="ECO:0000256" key="5">
    <source>
        <dbReference type="ARBA" id="ARBA00023136"/>
    </source>
</evidence>
<evidence type="ECO:0000256" key="4">
    <source>
        <dbReference type="ARBA" id="ARBA00022989"/>
    </source>
</evidence>
<evidence type="ECO:0000256" key="1">
    <source>
        <dbReference type="ARBA" id="ARBA00004162"/>
    </source>
</evidence>
<proteinExistence type="predicted"/>
<evidence type="ECO:0000256" key="3">
    <source>
        <dbReference type="ARBA" id="ARBA00022692"/>
    </source>
</evidence>
<evidence type="ECO:0000256" key="6">
    <source>
        <dbReference type="SAM" id="Phobius"/>
    </source>
</evidence>
<gene>
    <name evidence="8" type="ORF">AM402_11835</name>
</gene>
<dbReference type="NCBIfam" id="TIGR02978">
    <property type="entry name" value="phageshock_pspC"/>
    <property type="match status" value="1"/>
</dbReference>
<dbReference type="Proteomes" id="UP000195540">
    <property type="component" value="Chromosome"/>
</dbReference>
<dbReference type="GO" id="GO:0005886">
    <property type="term" value="C:plasma membrane"/>
    <property type="evidence" value="ECO:0007669"/>
    <property type="project" value="UniProtKB-SubCell"/>
</dbReference>
<dbReference type="NCBIfam" id="NF007973">
    <property type="entry name" value="PRK10697.1"/>
    <property type="match status" value="1"/>
</dbReference>
<dbReference type="Pfam" id="PF04024">
    <property type="entry name" value="PspC"/>
    <property type="match status" value="1"/>
</dbReference>
<dbReference type="InterPro" id="IPR014320">
    <property type="entry name" value="Phageshock_PspC"/>
</dbReference>
<dbReference type="AlphaFoldDB" id="A0AAJ0YB86"/>
<protein>
    <submittedName>
        <fullName evidence="8">Envelope stress response membrane protein PspC</fullName>
    </submittedName>
</protein>
<dbReference type="InterPro" id="IPR007168">
    <property type="entry name" value="Phageshock_PspC_N"/>
</dbReference>
<keyword evidence="5 6" id="KW-0472">Membrane</keyword>
<evidence type="ECO:0000313" key="8">
    <source>
        <dbReference type="EMBL" id="ARX34799.1"/>
    </source>
</evidence>
<feature type="domain" description="Phage shock protein PspC N-terminal" evidence="7">
    <location>
        <begin position="6"/>
        <end position="64"/>
    </location>
</feature>